<name>A0A139HFT6_9PEZI</name>
<accession>A0A139HFT6</accession>
<evidence type="ECO:0000313" key="2">
    <source>
        <dbReference type="EMBL" id="KXT01293.1"/>
    </source>
</evidence>
<reference evidence="2 3" key="1">
    <citation type="submission" date="2015-07" db="EMBL/GenBank/DDBJ databases">
        <title>Comparative genomics of the Sigatoka disease complex on banana suggests a link between parallel evolutionary changes in Pseudocercospora fijiensis and Pseudocercospora eumusae and increased virulence on the banana host.</title>
        <authorList>
            <person name="Chang T.-C."/>
            <person name="Salvucci A."/>
            <person name="Crous P.W."/>
            <person name="Stergiopoulos I."/>
        </authorList>
    </citation>
    <scope>NUCLEOTIDE SEQUENCE [LARGE SCALE GENOMIC DNA]</scope>
    <source>
        <strain evidence="2 3">CBS 114824</strain>
    </source>
</reference>
<sequence length="123" mass="13782">MAIAEFASPPTSIPGLITLAIIILLSLSLVDRYCALPASGTSSIRQGCSRRLQHAFDTVSIKIISWFPNSKLHQDHETVEDIWNNAPGWLLFLKEGYLGRRGYASRIFDLDLDAPDIMRLRII</sequence>
<dbReference type="AlphaFoldDB" id="A0A139HFT6"/>
<keyword evidence="1" id="KW-1133">Transmembrane helix</keyword>
<keyword evidence="1" id="KW-0812">Transmembrane</keyword>
<organism evidence="2 3">
    <name type="scientific">Pseudocercospora eumusae</name>
    <dbReference type="NCBI Taxonomy" id="321146"/>
    <lineage>
        <taxon>Eukaryota</taxon>
        <taxon>Fungi</taxon>
        <taxon>Dikarya</taxon>
        <taxon>Ascomycota</taxon>
        <taxon>Pezizomycotina</taxon>
        <taxon>Dothideomycetes</taxon>
        <taxon>Dothideomycetidae</taxon>
        <taxon>Mycosphaerellales</taxon>
        <taxon>Mycosphaerellaceae</taxon>
        <taxon>Pseudocercospora</taxon>
    </lineage>
</organism>
<protein>
    <submittedName>
        <fullName evidence="2">Uncharacterized protein</fullName>
    </submittedName>
</protein>
<dbReference type="EMBL" id="LFZN01000057">
    <property type="protein sequence ID" value="KXT01293.1"/>
    <property type="molecule type" value="Genomic_DNA"/>
</dbReference>
<feature type="transmembrane region" description="Helical" evidence="1">
    <location>
        <begin position="12"/>
        <end position="30"/>
    </location>
</feature>
<keyword evidence="3" id="KW-1185">Reference proteome</keyword>
<evidence type="ECO:0000256" key="1">
    <source>
        <dbReference type="SAM" id="Phobius"/>
    </source>
</evidence>
<dbReference type="Proteomes" id="UP000070133">
    <property type="component" value="Unassembled WGS sequence"/>
</dbReference>
<gene>
    <name evidence="2" type="ORF">AC578_2720</name>
</gene>
<comment type="caution">
    <text evidence="2">The sequence shown here is derived from an EMBL/GenBank/DDBJ whole genome shotgun (WGS) entry which is preliminary data.</text>
</comment>
<keyword evidence="1" id="KW-0472">Membrane</keyword>
<proteinExistence type="predicted"/>
<evidence type="ECO:0000313" key="3">
    <source>
        <dbReference type="Proteomes" id="UP000070133"/>
    </source>
</evidence>